<evidence type="ECO:0000256" key="1">
    <source>
        <dbReference type="SAM" id="SignalP"/>
    </source>
</evidence>
<dbReference type="InterPro" id="IPR057229">
    <property type="entry name" value="DUF7907"/>
</dbReference>
<dbReference type="Proteomes" id="UP000578531">
    <property type="component" value="Unassembled WGS sequence"/>
</dbReference>
<evidence type="ECO:0000313" key="4">
    <source>
        <dbReference type="Proteomes" id="UP000578531"/>
    </source>
</evidence>
<dbReference type="GeneID" id="59294239"/>
<feature type="signal peptide" evidence="1">
    <location>
        <begin position="1"/>
        <end position="19"/>
    </location>
</feature>
<name>A0A8H6CMA8_9LECA</name>
<accession>A0A8H6CMA8</accession>
<proteinExistence type="predicted"/>
<comment type="caution">
    <text evidence="3">The sequence shown here is derived from an EMBL/GenBank/DDBJ whole genome shotgun (WGS) entry which is preliminary data.</text>
</comment>
<keyword evidence="4" id="KW-1185">Reference proteome</keyword>
<feature type="chain" id="PRO_5034007784" description="DUF7907 domain-containing protein" evidence="1">
    <location>
        <begin position="20"/>
        <end position="182"/>
    </location>
</feature>
<protein>
    <recommendedName>
        <fullName evidence="2">DUF7907 domain-containing protein</fullName>
    </recommendedName>
</protein>
<dbReference type="Pfam" id="PF25484">
    <property type="entry name" value="DUF7907"/>
    <property type="match status" value="1"/>
</dbReference>
<dbReference type="AlphaFoldDB" id="A0A8H6CMA8"/>
<dbReference type="EMBL" id="JACCJC010000095">
    <property type="protein sequence ID" value="KAF6226015.1"/>
    <property type="molecule type" value="Genomic_DNA"/>
</dbReference>
<feature type="domain" description="DUF7907" evidence="2">
    <location>
        <begin position="37"/>
        <end position="180"/>
    </location>
</feature>
<reference evidence="3 4" key="1">
    <citation type="journal article" date="2020" name="Genomics">
        <title>Complete, high-quality genomes from long-read metagenomic sequencing of two wolf lichen thalli reveals enigmatic genome architecture.</title>
        <authorList>
            <person name="McKenzie S.K."/>
            <person name="Walston R.F."/>
            <person name="Allen J.L."/>
        </authorList>
    </citation>
    <scope>NUCLEOTIDE SEQUENCE [LARGE SCALE GENOMIC DNA]</scope>
    <source>
        <strain evidence="3">WasteWater2</strain>
    </source>
</reference>
<gene>
    <name evidence="3" type="ORF">HO173_012605</name>
</gene>
<dbReference type="OrthoDB" id="3518533at2759"/>
<evidence type="ECO:0000259" key="2">
    <source>
        <dbReference type="Pfam" id="PF25484"/>
    </source>
</evidence>
<sequence>MRTTIAAIATFLTIPFAFAIPQPSSTSVASGIITAPSSYYLKTRVVGHSHNDKDNPYVSKYHAGAGTADLTLQSIDFASPAFFNSGYQVFNLDPPGPFGIIMSDYDNGGTGWNLVTTAPGYGDVGFFFDATGLQYEFQEIGFAGWLACDCWHGAPQLFWQYAYLPETLPSTCAEVELLPVAI</sequence>
<organism evidence="3 4">
    <name type="scientific">Letharia columbiana</name>
    <dbReference type="NCBI Taxonomy" id="112416"/>
    <lineage>
        <taxon>Eukaryota</taxon>
        <taxon>Fungi</taxon>
        <taxon>Dikarya</taxon>
        <taxon>Ascomycota</taxon>
        <taxon>Pezizomycotina</taxon>
        <taxon>Lecanoromycetes</taxon>
        <taxon>OSLEUM clade</taxon>
        <taxon>Lecanoromycetidae</taxon>
        <taxon>Lecanorales</taxon>
        <taxon>Lecanorineae</taxon>
        <taxon>Parmeliaceae</taxon>
        <taxon>Letharia</taxon>
    </lineage>
</organism>
<dbReference type="RefSeq" id="XP_037158682.1">
    <property type="nucleotide sequence ID" value="XM_037314440.1"/>
</dbReference>
<evidence type="ECO:0000313" key="3">
    <source>
        <dbReference type="EMBL" id="KAF6226015.1"/>
    </source>
</evidence>
<keyword evidence="1" id="KW-0732">Signal</keyword>